<organism evidence="7">
    <name type="scientific">hydrothermal vent metagenome</name>
    <dbReference type="NCBI Taxonomy" id="652676"/>
    <lineage>
        <taxon>unclassified sequences</taxon>
        <taxon>metagenomes</taxon>
        <taxon>ecological metagenomes</taxon>
    </lineage>
</organism>
<evidence type="ECO:0000256" key="4">
    <source>
        <dbReference type="ARBA" id="ARBA00022989"/>
    </source>
</evidence>
<evidence type="ECO:0000256" key="5">
    <source>
        <dbReference type="ARBA" id="ARBA00023136"/>
    </source>
</evidence>
<evidence type="ECO:0000256" key="6">
    <source>
        <dbReference type="SAM" id="Phobius"/>
    </source>
</evidence>
<dbReference type="PANTHER" id="PTHR31632">
    <property type="entry name" value="IRON TRANSPORTER FTH1"/>
    <property type="match status" value="1"/>
</dbReference>
<dbReference type="Pfam" id="PF03239">
    <property type="entry name" value="FTR1"/>
    <property type="match status" value="1"/>
</dbReference>
<feature type="transmembrane region" description="Helical" evidence="6">
    <location>
        <begin position="6"/>
        <end position="26"/>
    </location>
</feature>
<keyword evidence="5 6" id="KW-0472">Membrane</keyword>
<protein>
    <submittedName>
        <fullName evidence="7">High-affinity iron permease</fullName>
    </submittedName>
</protein>
<proteinExistence type="inferred from homology"/>
<comment type="similarity">
    <text evidence="2">Belongs to the oxidase-dependent Fe transporter (OFeT) (TC 9.A.10.1) family.</text>
</comment>
<reference evidence="7" key="1">
    <citation type="submission" date="2018-06" db="EMBL/GenBank/DDBJ databases">
        <authorList>
            <person name="Zhirakovskaya E."/>
        </authorList>
    </citation>
    <scope>NUCLEOTIDE SEQUENCE</scope>
</reference>
<dbReference type="GO" id="GO:0015093">
    <property type="term" value="F:ferrous iron transmembrane transporter activity"/>
    <property type="evidence" value="ECO:0007669"/>
    <property type="project" value="TreeGrafter"/>
</dbReference>
<dbReference type="PANTHER" id="PTHR31632:SF2">
    <property type="entry name" value="PLASMA MEMBRANE IRON PERMEASE"/>
    <property type="match status" value="1"/>
</dbReference>
<dbReference type="AlphaFoldDB" id="A0A3B1BQB7"/>
<evidence type="ECO:0000313" key="7">
    <source>
        <dbReference type="EMBL" id="VAX12830.1"/>
    </source>
</evidence>
<feature type="transmembrane region" description="Helical" evidence="6">
    <location>
        <begin position="38"/>
        <end position="59"/>
    </location>
</feature>
<evidence type="ECO:0000256" key="2">
    <source>
        <dbReference type="ARBA" id="ARBA00008333"/>
    </source>
</evidence>
<comment type="subcellular location">
    <subcellularLocation>
        <location evidence="1">Membrane</location>
        <topology evidence="1">Multi-pass membrane protein</topology>
    </subcellularLocation>
</comment>
<sequence>MGSTIFIVWRESIEAMLVIGILYTWLKNQPDTGRGMHFLWGGVLAGIVLAVGLAFIMLKVQSELAGTALEYFQVAIMLIAAALITQMVLWMRRHGRTLKRDLEAGMQRAHEQANWWGMAALAAIAVGREGAETVIFLYGTGLTQSGSAQLQFIAAAASGFVLAFFSFWLLSLGSRFFSWKVFFRFSEILLLLLAAALLVDGVDRMIGLGWLPALVDPIWNSRFLLDDSSRLGGLIAAFTGYRAQPALMLLLIYAAYWLLISFLLRRPTEHRSPKVPIQKVNLKPGTLPHE</sequence>
<feature type="transmembrane region" description="Helical" evidence="6">
    <location>
        <begin position="246"/>
        <end position="264"/>
    </location>
</feature>
<feature type="transmembrane region" description="Helical" evidence="6">
    <location>
        <begin position="150"/>
        <end position="169"/>
    </location>
</feature>
<keyword evidence="4 6" id="KW-1133">Transmembrane helix</keyword>
<evidence type="ECO:0000256" key="1">
    <source>
        <dbReference type="ARBA" id="ARBA00004141"/>
    </source>
</evidence>
<dbReference type="GO" id="GO:0033573">
    <property type="term" value="C:high-affinity iron permease complex"/>
    <property type="evidence" value="ECO:0007669"/>
    <property type="project" value="InterPro"/>
</dbReference>
<feature type="transmembrane region" description="Helical" evidence="6">
    <location>
        <begin position="71"/>
        <end position="92"/>
    </location>
</feature>
<keyword evidence="3 6" id="KW-0812">Transmembrane</keyword>
<dbReference type="EMBL" id="UOFZ01000064">
    <property type="protein sequence ID" value="VAX12830.1"/>
    <property type="molecule type" value="Genomic_DNA"/>
</dbReference>
<feature type="transmembrane region" description="Helical" evidence="6">
    <location>
        <begin position="181"/>
        <end position="199"/>
    </location>
</feature>
<evidence type="ECO:0000256" key="3">
    <source>
        <dbReference type="ARBA" id="ARBA00022692"/>
    </source>
</evidence>
<gene>
    <name evidence="7" type="ORF">MNBD_GAMMA24-1820</name>
</gene>
<accession>A0A3B1BQB7</accession>
<feature type="transmembrane region" description="Helical" evidence="6">
    <location>
        <begin position="113"/>
        <end position="138"/>
    </location>
</feature>
<name>A0A3B1BQB7_9ZZZZ</name>
<dbReference type="InterPro" id="IPR004923">
    <property type="entry name" value="FTR1/Fip1/EfeU"/>
</dbReference>